<feature type="region of interest" description="Disordered" evidence="6">
    <location>
        <begin position="556"/>
        <end position="588"/>
    </location>
</feature>
<feature type="region of interest" description="Disordered" evidence="6">
    <location>
        <begin position="611"/>
        <end position="656"/>
    </location>
</feature>
<feature type="region of interest" description="Disordered" evidence="6">
    <location>
        <begin position="931"/>
        <end position="950"/>
    </location>
</feature>
<name>A0A1I8BH60_MELHA</name>
<evidence type="ECO:0000256" key="1">
    <source>
        <dbReference type="ARBA" id="ARBA00022659"/>
    </source>
</evidence>
<evidence type="ECO:0000256" key="6">
    <source>
        <dbReference type="SAM" id="MobiDB-lite"/>
    </source>
</evidence>
<dbReference type="Gene3D" id="2.10.70.10">
    <property type="entry name" value="Complement Module, domain 1"/>
    <property type="match status" value="2"/>
</dbReference>
<dbReference type="Pfam" id="PF00084">
    <property type="entry name" value="Sushi"/>
    <property type="match status" value="1"/>
</dbReference>
<dbReference type="SMART" id="SM00032">
    <property type="entry name" value="CCP"/>
    <property type="match status" value="2"/>
</dbReference>
<feature type="disulfide bond" evidence="5">
    <location>
        <begin position="435"/>
        <end position="462"/>
    </location>
</feature>
<feature type="compositionally biased region" description="Polar residues" evidence="6">
    <location>
        <begin position="559"/>
        <end position="588"/>
    </location>
</feature>
<keyword evidence="4" id="KW-0325">Glycoprotein</keyword>
<dbReference type="PANTHER" id="PTHR19325">
    <property type="entry name" value="COMPLEMENT COMPONENT-RELATED SUSHI DOMAIN-CONTAINING"/>
    <property type="match status" value="1"/>
</dbReference>
<dbReference type="InterPro" id="IPR000436">
    <property type="entry name" value="Sushi_SCR_CCP_dom"/>
</dbReference>
<dbReference type="AlphaFoldDB" id="A0A1I8BH60"/>
<feature type="domain" description="Sushi" evidence="7">
    <location>
        <begin position="200"/>
        <end position="262"/>
    </location>
</feature>
<evidence type="ECO:0000313" key="8">
    <source>
        <dbReference type="Proteomes" id="UP000095281"/>
    </source>
</evidence>
<dbReference type="InterPro" id="IPR050350">
    <property type="entry name" value="Compl-Cell_Adhes-Reg"/>
</dbReference>
<evidence type="ECO:0000259" key="7">
    <source>
        <dbReference type="PROSITE" id="PS50923"/>
    </source>
</evidence>
<evidence type="ECO:0000256" key="3">
    <source>
        <dbReference type="ARBA" id="ARBA00023157"/>
    </source>
</evidence>
<organism evidence="8 9">
    <name type="scientific">Meloidogyne hapla</name>
    <name type="common">Root-knot nematode worm</name>
    <dbReference type="NCBI Taxonomy" id="6305"/>
    <lineage>
        <taxon>Eukaryota</taxon>
        <taxon>Metazoa</taxon>
        <taxon>Ecdysozoa</taxon>
        <taxon>Nematoda</taxon>
        <taxon>Chromadorea</taxon>
        <taxon>Rhabditida</taxon>
        <taxon>Tylenchina</taxon>
        <taxon>Tylenchomorpha</taxon>
        <taxon>Tylenchoidea</taxon>
        <taxon>Meloidogynidae</taxon>
        <taxon>Meloidogyninae</taxon>
        <taxon>Meloidogyne</taxon>
    </lineage>
</organism>
<evidence type="ECO:0000256" key="4">
    <source>
        <dbReference type="ARBA" id="ARBA00023180"/>
    </source>
</evidence>
<keyword evidence="8" id="KW-1185">Reference proteome</keyword>
<dbReference type="WBParaSite" id="MhA1_Contig239.frz3.gene24">
    <property type="protein sequence ID" value="MhA1_Contig239.frz3.gene24"/>
    <property type="gene ID" value="MhA1_Contig239.frz3.gene24"/>
</dbReference>
<evidence type="ECO:0000256" key="5">
    <source>
        <dbReference type="PROSITE-ProRule" id="PRU00302"/>
    </source>
</evidence>
<dbReference type="PROSITE" id="PS50923">
    <property type="entry name" value="SUSHI"/>
    <property type="match status" value="2"/>
</dbReference>
<accession>A0A1I8BH60</accession>
<feature type="compositionally biased region" description="Polar residues" evidence="6">
    <location>
        <begin position="611"/>
        <end position="642"/>
    </location>
</feature>
<keyword evidence="1 5" id="KW-0768">Sushi</keyword>
<proteinExistence type="predicted"/>
<dbReference type="CDD" id="cd00033">
    <property type="entry name" value="CCP"/>
    <property type="match status" value="2"/>
</dbReference>
<feature type="domain" description="Sushi" evidence="7">
    <location>
        <begin position="401"/>
        <end position="464"/>
    </location>
</feature>
<comment type="caution">
    <text evidence="5">Lacks conserved residue(s) required for the propagation of feature annotation.</text>
</comment>
<evidence type="ECO:0000313" key="9">
    <source>
        <dbReference type="WBParaSite" id="MhA1_Contig239.frz3.gene24"/>
    </source>
</evidence>
<dbReference type="InterPro" id="IPR035976">
    <property type="entry name" value="Sushi/SCR/CCP_sf"/>
</dbReference>
<protein>
    <submittedName>
        <fullName evidence="9">Sushi domain-containing protein</fullName>
    </submittedName>
</protein>
<reference evidence="9" key="1">
    <citation type="submission" date="2016-11" db="UniProtKB">
        <authorList>
            <consortium name="WormBaseParasite"/>
        </authorList>
    </citation>
    <scope>IDENTIFICATION</scope>
</reference>
<keyword evidence="2" id="KW-0677">Repeat</keyword>
<feature type="compositionally biased region" description="Polar residues" evidence="6">
    <location>
        <begin position="935"/>
        <end position="944"/>
    </location>
</feature>
<dbReference type="PANTHER" id="PTHR19325:SF575">
    <property type="entry name" value="LOCOMOTION-RELATED PROTEIN HIKARU GENKI"/>
    <property type="match status" value="1"/>
</dbReference>
<dbReference type="SUPFAM" id="SSF57535">
    <property type="entry name" value="Complement control module/SCR domain"/>
    <property type="match status" value="2"/>
</dbReference>
<evidence type="ECO:0000256" key="2">
    <source>
        <dbReference type="ARBA" id="ARBA00022737"/>
    </source>
</evidence>
<feature type="region of interest" description="Disordered" evidence="6">
    <location>
        <begin position="1082"/>
        <end position="1105"/>
    </location>
</feature>
<dbReference type="Proteomes" id="UP000095281">
    <property type="component" value="Unplaced"/>
</dbReference>
<sequence length="1118" mass="126897">MPHGRKVRLQCFRGFKVIGEELSECFRGRLLRPLGRCDPEKFRVMFVKCKFNVIATWTYSKADMRNAASSKDKLPCINGEWSALLLPCIQKLDDQERSKYDIIENKSLIGNKNMDECYTLRLPKEKELYNIDVHLGGSKNDQQQKLNSSYAQIRNILRQPGVRFPASTSILLILSSVNLSTNCQFKFKPPFDSLNYVNDITAPRLNVFHEQSRQFVLFNQNFPNGSRLLFSCANYSMDLLRGPSQSFCRNGEWLPPPPYCQRLDFTRANDQQPPPIDFRVDKGQWSISPLGKLLVSRSATIRLFCIYPIDNEQQIQPRWESFSNYRNYPQLTVLMAQPEDSGPFHCILPNNRRNSLHLQVRDEYCTLISNSSPTLHIHYSSNAGSQLTNKSHLFLGTVAQFSCSPGYQILNQRPLAKLHCQVSSYRPGGSAHCSCDPSHELIGNATFKCGLNGQWEEELPKCREIKCSMPSLLAPISVKAHIPSFPTTYMMNSSSEFSVGHLLLLQCPQSYLLTASSDSGSGSDSSSEAEFRPPAGLAIKAIRRRMALRSSPRKCLLSSLKSPQTSPKKCSQNSPAKHSSPSKLIQNTQNYVKSKTPLKILMKSRCSTGNQKKLNCTSPVKENSAEVNSKFVRTSKQNSSSEPIDDIPNNLNNKGSPLKLKKKLAKYCLNKCDNDKMHPHKRKIASRVSSPEFEPLKKARSAALGKKLLIDSDQMFSSFAVKDHRMAFSPKLNDYSNPFDEEGFDEEKRHLNINKLRMRDLIDLYRFLNCPDIYGFCRRPVYRPFLIRNLFYMRKQQPCDLFIDAERSVMENSYEKVILKQLRTGSRASDKIPTTVKFTLIRNYNCFGHKTAIVQCYHVTELNGRFSQLKRIPSANFEKAVNERISSYIDIDMLEECQISALEDRNSRAEHFVVRVVFRLEDAEIGGRHLRKMASRQSGESSTKLLRKNGPNDDREVVMFGSVRIFSFTPDQGLRVLTGEASILLNTATEMGLDDLNTKSSVGQVTRLIHSARNRSGRGSIPFIRIIALNEEEEEAEAEKAESERQKCDSPMRFVGSSFERRSLDRMVVGLLKMEMDVADSTASSSLLTNEEGSKNITSAKNRQQMQKGLLELPEKIV</sequence>
<keyword evidence="3 5" id="KW-1015">Disulfide bond</keyword>